<dbReference type="EMBL" id="JAZGUE010000006">
    <property type="protein sequence ID" value="KAL2265209.1"/>
    <property type="molecule type" value="Genomic_DNA"/>
</dbReference>
<keyword evidence="6" id="KW-1185">Reference proteome</keyword>
<evidence type="ECO:0000256" key="3">
    <source>
        <dbReference type="RuleBase" id="RU363018"/>
    </source>
</evidence>
<dbReference type="PANTHER" id="PTHR10291:SF43">
    <property type="entry name" value="DEHYDRODOLICHYL DIPHOSPHATE SYNTHASE COMPLEX SUBUNIT DHDDS"/>
    <property type="match status" value="1"/>
</dbReference>
<name>A0ABR4D4A1_9PEZI</name>
<accession>A0ABR4D4A1</accession>
<dbReference type="RefSeq" id="XP_070863936.1">
    <property type="nucleotide sequence ID" value="XM_071013006.1"/>
</dbReference>
<dbReference type="InterPro" id="IPR018520">
    <property type="entry name" value="UPP_synth-like_CS"/>
</dbReference>
<dbReference type="NCBIfam" id="TIGR00055">
    <property type="entry name" value="uppS"/>
    <property type="match status" value="1"/>
</dbReference>
<feature type="region of interest" description="Disordered" evidence="4">
    <location>
        <begin position="209"/>
        <end position="298"/>
    </location>
</feature>
<dbReference type="CDD" id="cd00475">
    <property type="entry name" value="Cis_IPPS"/>
    <property type="match status" value="1"/>
</dbReference>
<evidence type="ECO:0000313" key="5">
    <source>
        <dbReference type="EMBL" id="KAL2265209.1"/>
    </source>
</evidence>
<evidence type="ECO:0000256" key="2">
    <source>
        <dbReference type="ARBA" id="ARBA00022679"/>
    </source>
</evidence>
<dbReference type="InterPro" id="IPR001441">
    <property type="entry name" value="UPP_synth-like"/>
</dbReference>
<feature type="compositionally biased region" description="Basic and acidic residues" evidence="4">
    <location>
        <begin position="230"/>
        <end position="244"/>
    </location>
</feature>
<dbReference type="HAMAP" id="MF_01139">
    <property type="entry name" value="ISPT"/>
    <property type="match status" value="1"/>
</dbReference>
<dbReference type="Proteomes" id="UP001600064">
    <property type="component" value="Unassembled WGS sequence"/>
</dbReference>
<evidence type="ECO:0000256" key="4">
    <source>
        <dbReference type="SAM" id="MobiDB-lite"/>
    </source>
</evidence>
<protein>
    <recommendedName>
        <fullName evidence="3">Alkyl transferase</fullName>
        <ecNumber evidence="3">2.5.1.-</ecNumber>
    </recommendedName>
</protein>
<dbReference type="GeneID" id="98127650"/>
<dbReference type="InterPro" id="IPR036424">
    <property type="entry name" value="UPP_synth-like_sf"/>
</dbReference>
<dbReference type="PROSITE" id="PS01066">
    <property type="entry name" value="UPP_SYNTHASE"/>
    <property type="match status" value="1"/>
</dbReference>
<evidence type="ECO:0000256" key="1">
    <source>
        <dbReference type="ARBA" id="ARBA00005432"/>
    </source>
</evidence>
<sequence>MSDLYLSRIRNWFLSSPPAEWALNRLRSTLVGALAQGPIPGHVAFEMDGNRRYARSHKIETIEGHSLGFEALARVLEVCYRCGVKVVTVYAFSLENFHRPKYEVDGLMQLAKVKLEQIIQHGELLDRYGASVRVLGRLDLIPPDVLEVVERAMAATAHNTECVLNICFPYTSREEMTTAIRSTVEEYSTTPRPHSTAFSQSRITQKLLSKQAVSPEALESIRESPSPPSSDEHELDQDHDHDDAVSTATTLHSSDSTTALKSGCDGKEADEAAAAGLEDSDDNGKTAASPRIYPNPETITPETIERHMYTAGCPPLDIFVRTSGVERLSDFMLWQCHQGTHIFFLKCFWPEFDLWHFLPVLVEWQWRQKQKARDSERARRRLKQE</sequence>
<dbReference type="SUPFAM" id="SSF64005">
    <property type="entry name" value="Undecaprenyl diphosphate synthase"/>
    <property type="match status" value="2"/>
</dbReference>
<organism evidence="5 6">
    <name type="scientific">Remersonia thermophila</name>
    <dbReference type="NCBI Taxonomy" id="72144"/>
    <lineage>
        <taxon>Eukaryota</taxon>
        <taxon>Fungi</taxon>
        <taxon>Dikarya</taxon>
        <taxon>Ascomycota</taxon>
        <taxon>Pezizomycotina</taxon>
        <taxon>Sordariomycetes</taxon>
        <taxon>Sordariomycetidae</taxon>
        <taxon>Sordariales</taxon>
        <taxon>Sordariales incertae sedis</taxon>
        <taxon>Remersonia</taxon>
    </lineage>
</organism>
<keyword evidence="2 3" id="KW-0808">Transferase</keyword>
<feature type="compositionally biased region" description="Polar residues" evidence="4">
    <location>
        <begin position="246"/>
        <end position="260"/>
    </location>
</feature>
<feature type="region of interest" description="Disordered" evidence="4">
    <location>
        <begin position="184"/>
        <end position="203"/>
    </location>
</feature>
<comment type="caution">
    <text evidence="5">The sequence shown here is derived from an EMBL/GenBank/DDBJ whole genome shotgun (WGS) entry which is preliminary data.</text>
</comment>
<proteinExistence type="inferred from homology"/>
<dbReference type="PANTHER" id="PTHR10291">
    <property type="entry name" value="DEHYDRODOLICHYL DIPHOSPHATE SYNTHASE FAMILY MEMBER"/>
    <property type="match status" value="1"/>
</dbReference>
<gene>
    <name evidence="5" type="ORF">VTJ83DRAFT_6309</name>
</gene>
<dbReference type="Pfam" id="PF01255">
    <property type="entry name" value="Prenyltransf"/>
    <property type="match status" value="2"/>
</dbReference>
<comment type="similarity">
    <text evidence="1 3">Belongs to the UPP synthase family.</text>
</comment>
<dbReference type="EC" id="2.5.1.-" evidence="3"/>
<evidence type="ECO:0000313" key="6">
    <source>
        <dbReference type="Proteomes" id="UP001600064"/>
    </source>
</evidence>
<reference evidence="5 6" key="1">
    <citation type="journal article" date="2024" name="Commun. Biol.">
        <title>Comparative genomic analysis of thermophilic fungi reveals convergent evolutionary adaptations and gene losses.</title>
        <authorList>
            <person name="Steindorff A.S."/>
            <person name="Aguilar-Pontes M.V."/>
            <person name="Robinson A.J."/>
            <person name="Andreopoulos B."/>
            <person name="LaButti K."/>
            <person name="Kuo A."/>
            <person name="Mondo S."/>
            <person name="Riley R."/>
            <person name="Otillar R."/>
            <person name="Haridas S."/>
            <person name="Lipzen A."/>
            <person name="Grimwood J."/>
            <person name="Schmutz J."/>
            <person name="Clum A."/>
            <person name="Reid I.D."/>
            <person name="Moisan M.C."/>
            <person name="Butler G."/>
            <person name="Nguyen T.T.M."/>
            <person name="Dewar K."/>
            <person name="Conant G."/>
            <person name="Drula E."/>
            <person name="Henrissat B."/>
            <person name="Hansel C."/>
            <person name="Singer S."/>
            <person name="Hutchinson M.I."/>
            <person name="de Vries R.P."/>
            <person name="Natvig D.O."/>
            <person name="Powell A.J."/>
            <person name="Tsang A."/>
            <person name="Grigoriev I.V."/>
        </authorList>
    </citation>
    <scope>NUCLEOTIDE SEQUENCE [LARGE SCALE GENOMIC DNA]</scope>
    <source>
        <strain evidence="5 6">ATCC 22073</strain>
    </source>
</reference>
<dbReference type="Gene3D" id="3.40.1180.10">
    <property type="entry name" value="Decaprenyl diphosphate synthase-like"/>
    <property type="match status" value="1"/>
</dbReference>